<evidence type="ECO:0000313" key="10">
    <source>
        <dbReference type="Proteomes" id="UP000189661"/>
    </source>
</evidence>
<dbReference type="EMBL" id="CP019401">
    <property type="protein sequence ID" value="AQU79986.1"/>
    <property type="molecule type" value="Genomic_DNA"/>
</dbReference>
<keyword evidence="10" id="KW-1185">Reference proteome</keyword>
<accession>A0ABN4XMJ2</accession>
<keyword evidence="4 7" id="KW-1133">Transmembrane helix</keyword>
<sequence length="418" mass="47633">MRRQLGICIELNNNRSVFLLKDGRIVKGLPVGKPVLGEEVLFDLADKKRAIYRQPVMAPLTAALAAVALFVSVLVFPAEEAFGYVQVQINPGIELGINDDYEVVSIRELNSDGQQLIEQLGGWENDSLHVVLDRVFELAVTERTKQITITAVEENDNKTDESIKKVVMAVSSDVKNEQLAIQLKRATKEQWRHSKENQMPVGQLIHKVETLEIQQSPKVNDSNQEKEEMPTKENKAENEHKKQNNTKDINKKEKENKPVVGPKPNSPAVQKKNENQSIRANQQQKTSTQNIHPSKSLNKVETRAPIEKQQKIDPVKPVQKEKSTEKKQQKETQKQQQNNRAVEQKKNPSTTTKNKSQSIPNDQKNNEKILNKAIKTSFINKRIKMYLRMQNINQKTTSKFFLCTDSCSRGRKVLFLNC</sequence>
<feature type="compositionally biased region" description="Basic and acidic residues" evidence="6">
    <location>
        <begin position="248"/>
        <end position="257"/>
    </location>
</feature>
<feature type="compositionally biased region" description="Low complexity" evidence="6">
    <location>
        <begin position="347"/>
        <end position="358"/>
    </location>
</feature>
<evidence type="ECO:0000259" key="8">
    <source>
        <dbReference type="PROSITE" id="PS51849"/>
    </source>
</evidence>
<evidence type="ECO:0000256" key="7">
    <source>
        <dbReference type="SAM" id="Phobius"/>
    </source>
</evidence>
<evidence type="ECO:0000256" key="3">
    <source>
        <dbReference type="ARBA" id="ARBA00022692"/>
    </source>
</evidence>
<evidence type="ECO:0000256" key="4">
    <source>
        <dbReference type="ARBA" id="ARBA00022989"/>
    </source>
</evidence>
<gene>
    <name evidence="9" type="ORF">AJGP001_12175</name>
</gene>
<feature type="compositionally biased region" description="Basic and acidic residues" evidence="6">
    <location>
        <begin position="223"/>
        <end position="242"/>
    </location>
</feature>
<evidence type="ECO:0000256" key="5">
    <source>
        <dbReference type="ARBA" id="ARBA00023136"/>
    </source>
</evidence>
<feature type="transmembrane region" description="Helical" evidence="7">
    <location>
        <begin position="56"/>
        <end position="76"/>
    </location>
</feature>
<dbReference type="InterPro" id="IPR055431">
    <property type="entry name" value="RsgI_M"/>
</dbReference>
<dbReference type="InterPro" id="IPR024449">
    <property type="entry name" value="Anti-sigma_RsgI_N"/>
</dbReference>
<name>A0ABN4XMJ2_9BACL</name>
<dbReference type="Proteomes" id="UP000189661">
    <property type="component" value="Chromosome"/>
</dbReference>
<proteinExistence type="predicted"/>
<feature type="compositionally biased region" description="Basic and acidic residues" evidence="6">
    <location>
        <begin position="298"/>
        <end position="333"/>
    </location>
</feature>
<evidence type="ECO:0000256" key="6">
    <source>
        <dbReference type="SAM" id="MobiDB-lite"/>
    </source>
</evidence>
<dbReference type="Pfam" id="PF23750">
    <property type="entry name" value="RsgI_M"/>
    <property type="match status" value="1"/>
</dbReference>
<evidence type="ECO:0000313" key="9">
    <source>
        <dbReference type="EMBL" id="AQU79986.1"/>
    </source>
</evidence>
<evidence type="ECO:0000256" key="2">
    <source>
        <dbReference type="ARBA" id="ARBA00022475"/>
    </source>
</evidence>
<feature type="domain" description="RsgI N-terminal anti-sigma" evidence="8">
    <location>
        <begin position="4"/>
        <end position="51"/>
    </location>
</feature>
<protein>
    <recommendedName>
        <fullName evidence="8">RsgI N-terminal anti-sigma domain-containing protein</fullName>
    </recommendedName>
</protein>
<evidence type="ECO:0000256" key="1">
    <source>
        <dbReference type="ARBA" id="ARBA00004162"/>
    </source>
</evidence>
<feature type="region of interest" description="Disordered" evidence="6">
    <location>
        <begin position="210"/>
        <end position="368"/>
    </location>
</feature>
<dbReference type="PROSITE" id="PS51849">
    <property type="entry name" value="RSGI_N"/>
    <property type="match status" value="1"/>
</dbReference>
<keyword evidence="2" id="KW-1003">Cell membrane</keyword>
<feature type="compositionally biased region" description="Polar residues" evidence="6">
    <location>
        <begin position="275"/>
        <end position="297"/>
    </location>
</feature>
<feature type="compositionally biased region" description="Polar residues" evidence="6">
    <location>
        <begin position="212"/>
        <end position="222"/>
    </location>
</feature>
<reference evidence="9 10" key="1">
    <citation type="submission" date="2017-01" db="EMBL/GenBank/DDBJ databases">
        <title>Planococcus faecalis genome complete sequence.</title>
        <authorList>
            <person name="Lee P.C."/>
        </authorList>
    </citation>
    <scope>NUCLEOTIDE SEQUENCE [LARGE SCALE GENOMIC DNA]</scope>
    <source>
        <strain evidence="9 10">AJ003</strain>
    </source>
</reference>
<comment type="subcellular location">
    <subcellularLocation>
        <location evidence="1">Cell membrane</location>
        <topology evidence="1">Single-pass membrane protein</topology>
    </subcellularLocation>
</comment>
<keyword evidence="3 7" id="KW-0812">Transmembrane</keyword>
<keyword evidence="5 7" id="KW-0472">Membrane</keyword>
<organism evidence="9 10">
    <name type="scientific">Planococcus faecalis</name>
    <dbReference type="NCBI Taxonomy" id="1598147"/>
    <lineage>
        <taxon>Bacteria</taxon>
        <taxon>Bacillati</taxon>
        <taxon>Bacillota</taxon>
        <taxon>Bacilli</taxon>
        <taxon>Bacillales</taxon>
        <taxon>Caryophanaceae</taxon>
        <taxon>Planococcus</taxon>
    </lineage>
</organism>